<dbReference type="RefSeq" id="WP_132347964.1">
    <property type="nucleotide sequence ID" value="NZ_CAWOLF010000032.1"/>
</dbReference>
<gene>
    <name evidence="2" type="ORF">C5468_21265</name>
</gene>
<proteinExistence type="predicted"/>
<dbReference type="EMBL" id="PUJX01000032">
    <property type="protein sequence ID" value="TDB45309.1"/>
    <property type="molecule type" value="Genomic_DNA"/>
</dbReference>
<dbReference type="InterPro" id="IPR036010">
    <property type="entry name" value="2Fe-2S_ferredoxin-like_sf"/>
</dbReference>
<feature type="domain" description="2Fe-2S ferredoxin-type" evidence="1">
    <location>
        <begin position="14"/>
        <end position="60"/>
    </location>
</feature>
<dbReference type="GO" id="GO:0051536">
    <property type="term" value="F:iron-sulfur cluster binding"/>
    <property type="evidence" value="ECO:0007669"/>
    <property type="project" value="InterPro"/>
</dbReference>
<organism evidence="2 3">
    <name type="scientific">Photorhabdus luminescens subsp. mexicana</name>
    <dbReference type="NCBI Taxonomy" id="2100167"/>
    <lineage>
        <taxon>Bacteria</taxon>
        <taxon>Pseudomonadati</taxon>
        <taxon>Pseudomonadota</taxon>
        <taxon>Gammaproteobacteria</taxon>
        <taxon>Enterobacterales</taxon>
        <taxon>Morganellaceae</taxon>
        <taxon>Photorhabdus</taxon>
    </lineage>
</organism>
<evidence type="ECO:0000313" key="3">
    <source>
        <dbReference type="Proteomes" id="UP000295550"/>
    </source>
</evidence>
<comment type="caution">
    <text evidence="2">The sequence shown here is derived from an EMBL/GenBank/DDBJ whole genome shotgun (WGS) entry which is preliminary data.</text>
</comment>
<dbReference type="Gene3D" id="3.10.20.30">
    <property type="match status" value="1"/>
</dbReference>
<evidence type="ECO:0000259" key="1">
    <source>
        <dbReference type="Pfam" id="PF00111"/>
    </source>
</evidence>
<evidence type="ECO:0000313" key="2">
    <source>
        <dbReference type="EMBL" id="TDB45309.1"/>
    </source>
</evidence>
<name>A0A4R4IYA3_PHOLU</name>
<dbReference type="SUPFAM" id="SSF54292">
    <property type="entry name" value="2Fe-2S ferredoxin-like"/>
    <property type="match status" value="1"/>
</dbReference>
<dbReference type="Pfam" id="PF00111">
    <property type="entry name" value="Fer2"/>
    <property type="match status" value="1"/>
</dbReference>
<sequence length="64" mass="7376">MCTKPGIITFRDDRQLKPRANTTTLLKSLEAYGIEIEYQCWEGYCNSYRLRLLKGAVQECAPDC</sequence>
<reference evidence="2 3" key="1">
    <citation type="journal article" date="2019" name="Int. J. Syst. Evol. Microbiol.">
        <title>Photorhabdus khanii subsp. guanajuatensis subsp. nov., isolated from Heterorhabditis atacamensis, and Photorhabdus luminescens subsp. mexicana subsp. nov., isolated from Heterorhabditis mexicana entomopathogenic nematodes.</title>
        <authorList>
            <person name="Machado R.A.R."/>
            <person name="Bruno P."/>
            <person name="Arce C.C.M."/>
            <person name="Liechti N."/>
            <person name="Kohler A."/>
            <person name="Bernal J."/>
            <person name="Bruggmann R."/>
            <person name="Turlings T.C.J."/>
        </authorList>
    </citation>
    <scope>NUCLEOTIDE SEQUENCE [LARGE SCALE GENOMIC DNA]</scope>
    <source>
        <strain evidence="2 3">MEX47-22</strain>
    </source>
</reference>
<dbReference type="InterPro" id="IPR001041">
    <property type="entry name" value="2Fe-2S_ferredoxin-type"/>
</dbReference>
<dbReference type="InterPro" id="IPR012675">
    <property type="entry name" value="Beta-grasp_dom_sf"/>
</dbReference>
<dbReference type="AlphaFoldDB" id="A0A4R4IYA3"/>
<dbReference type="Proteomes" id="UP000295550">
    <property type="component" value="Unassembled WGS sequence"/>
</dbReference>
<accession>A0A4R4IYA3</accession>
<protein>
    <recommendedName>
        <fullName evidence="1">2Fe-2S ferredoxin-type domain-containing protein</fullName>
    </recommendedName>
</protein>